<feature type="compositionally biased region" description="Low complexity" evidence="1">
    <location>
        <begin position="117"/>
        <end position="126"/>
    </location>
</feature>
<dbReference type="AlphaFoldDB" id="A0A0L6UEW1"/>
<comment type="caution">
    <text evidence="2">The sequence shown here is derived from an EMBL/GenBank/DDBJ whole genome shotgun (WGS) entry which is preliminary data.</text>
</comment>
<name>A0A0L6UEW1_9BASI</name>
<evidence type="ECO:0000256" key="1">
    <source>
        <dbReference type="SAM" id="MobiDB-lite"/>
    </source>
</evidence>
<organism evidence="2 3">
    <name type="scientific">Puccinia sorghi</name>
    <dbReference type="NCBI Taxonomy" id="27349"/>
    <lineage>
        <taxon>Eukaryota</taxon>
        <taxon>Fungi</taxon>
        <taxon>Dikarya</taxon>
        <taxon>Basidiomycota</taxon>
        <taxon>Pucciniomycotina</taxon>
        <taxon>Pucciniomycetes</taxon>
        <taxon>Pucciniales</taxon>
        <taxon>Pucciniaceae</taxon>
        <taxon>Puccinia</taxon>
    </lineage>
</organism>
<reference evidence="2 3" key="1">
    <citation type="submission" date="2015-08" db="EMBL/GenBank/DDBJ databases">
        <title>Next Generation Sequencing and Analysis of the Genome of Puccinia sorghi L Schw, the Causal Agent of Maize Common Rust.</title>
        <authorList>
            <person name="Rochi L."/>
            <person name="Burguener G."/>
            <person name="Darino M."/>
            <person name="Turjanski A."/>
            <person name="Kreff E."/>
            <person name="Dieguez M.J."/>
            <person name="Sacco F."/>
        </authorList>
    </citation>
    <scope>NUCLEOTIDE SEQUENCE [LARGE SCALE GENOMIC DNA]</scope>
    <source>
        <strain evidence="2 3">RO10H11247</strain>
    </source>
</reference>
<dbReference type="OrthoDB" id="5552562at2759"/>
<sequence>MTPLLIPLNHPPLFAITRHLTHPSPLSHPPTYLLPATQSLSHRAEVALWNLCQTGTVLATLTSTNQHARTMGLADTPLMSLYQHSLKKNIQLAVVMSNIERVRQLMGIQQGQPAHNPVPSTSTSTPTPNPNAMDLSAFQKAPSNRLSDAERARWVQQSLCFCCGQAGHMSCLNGAEINCLHTNYQ</sequence>
<dbReference type="Proteomes" id="UP000037035">
    <property type="component" value="Unassembled WGS sequence"/>
</dbReference>
<dbReference type="VEuPathDB" id="FungiDB:VP01_6713g1"/>
<gene>
    <name evidence="2" type="ORF">VP01_6713g1</name>
</gene>
<accession>A0A0L6UEW1</accession>
<keyword evidence="3" id="KW-1185">Reference proteome</keyword>
<protein>
    <submittedName>
        <fullName evidence="2">Uncharacterized protein</fullName>
    </submittedName>
</protein>
<proteinExistence type="predicted"/>
<evidence type="ECO:0000313" key="3">
    <source>
        <dbReference type="Proteomes" id="UP000037035"/>
    </source>
</evidence>
<feature type="region of interest" description="Disordered" evidence="1">
    <location>
        <begin position="109"/>
        <end position="129"/>
    </location>
</feature>
<evidence type="ECO:0000313" key="2">
    <source>
        <dbReference type="EMBL" id="KNZ47051.1"/>
    </source>
</evidence>
<dbReference type="EMBL" id="LAVV01012066">
    <property type="protein sequence ID" value="KNZ47051.1"/>
    <property type="molecule type" value="Genomic_DNA"/>
</dbReference>